<sequence>MAALREAAAETMRTHPSTRIAVLSDYDFVYELRGLDAPATDGHGGLLETSRVMALAPETVGSERPVVAYRASRFVPGSPTADEWPESVIGDT</sequence>
<dbReference type="SUPFAM" id="SSF102215">
    <property type="entry name" value="Creatininase"/>
    <property type="match status" value="1"/>
</dbReference>
<dbReference type="InterPro" id="IPR024087">
    <property type="entry name" value="Creatininase-like_sf"/>
</dbReference>
<feature type="non-terminal residue" evidence="1">
    <location>
        <position position="92"/>
    </location>
</feature>
<name>T1C4V4_9ZZZZ</name>
<evidence type="ECO:0000313" key="1">
    <source>
        <dbReference type="EMBL" id="EQD80511.1"/>
    </source>
</evidence>
<accession>T1C4V4</accession>
<protein>
    <submittedName>
        <fullName evidence="1">Creatininase subfamily</fullName>
    </submittedName>
</protein>
<reference evidence="1" key="1">
    <citation type="submission" date="2013-08" db="EMBL/GenBank/DDBJ databases">
        <authorList>
            <person name="Mendez C."/>
            <person name="Richter M."/>
            <person name="Ferrer M."/>
            <person name="Sanchez J."/>
        </authorList>
    </citation>
    <scope>NUCLEOTIDE SEQUENCE</scope>
</reference>
<gene>
    <name evidence="1" type="ORF">B1A_00817</name>
</gene>
<organism evidence="1">
    <name type="scientific">mine drainage metagenome</name>
    <dbReference type="NCBI Taxonomy" id="410659"/>
    <lineage>
        <taxon>unclassified sequences</taxon>
        <taxon>metagenomes</taxon>
        <taxon>ecological metagenomes</taxon>
    </lineage>
</organism>
<dbReference type="Gene3D" id="3.40.50.10310">
    <property type="entry name" value="Creatininase"/>
    <property type="match status" value="1"/>
</dbReference>
<reference evidence="1" key="2">
    <citation type="journal article" date="2014" name="ISME J.">
        <title>Microbial stratification in low pH oxic and suboxic macroscopic growths along an acid mine drainage.</title>
        <authorList>
            <person name="Mendez-Garcia C."/>
            <person name="Mesa V."/>
            <person name="Sprenger R.R."/>
            <person name="Richter M."/>
            <person name="Diez M.S."/>
            <person name="Solano J."/>
            <person name="Bargiela R."/>
            <person name="Golyshina O.V."/>
            <person name="Manteca A."/>
            <person name="Ramos J.L."/>
            <person name="Gallego J.R."/>
            <person name="Llorente I."/>
            <person name="Martins Dos Santos V.A."/>
            <person name="Jensen O.N."/>
            <person name="Pelaez A.I."/>
            <person name="Sanchez J."/>
            <person name="Ferrer M."/>
        </authorList>
    </citation>
    <scope>NUCLEOTIDE SEQUENCE</scope>
</reference>
<dbReference type="EMBL" id="AUZX01000619">
    <property type="protein sequence ID" value="EQD80511.1"/>
    <property type="molecule type" value="Genomic_DNA"/>
</dbReference>
<comment type="caution">
    <text evidence="1">The sequence shown here is derived from an EMBL/GenBank/DDBJ whole genome shotgun (WGS) entry which is preliminary data.</text>
</comment>
<dbReference type="AlphaFoldDB" id="T1C4V4"/>
<proteinExistence type="predicted"/>